<dbReference type="RefSeq" id="WP_011420357.1">
    <property type="nucleotide sequence ID" value="NC_007760.1"/>
</dbReference>
<proteinExistence type="predicted"/>
<dbReference type="eggNOG" id="ENOG5033D8S">
    <property type="taxonomic scope" value="Bacteria"/>
</dbReference>
<dbReference type="EMBL" id="CP000251">
    <property type="protein sequence ID" value="ABC81074.1"/>
    <property type="molecule type" value="Genomic_DNA"/>
</dbReference>
<dbReference type="STRING" id="290397.Adeh_1300"/>
<name>Q2IQJ1_ANADE</name>
<sequence>MFVPDPSITHLPATREQVVAVIESINQPQVSVPGKAPQAVVGHLCGVRNANGTLSIYVGLHLVRTGENVVYVHDRRQLTVEEYRQVEIEGLQFLESMGFMLDNLNFRNLTPEMQEQALRRTPLFSPPRPQAPAATAPGGAAAPADSARLARLLASF</sequence>
<organism evidence="2 3">
    <name type="scientific">Anaeromyxobacter dehalogenans (strain 2CP-C)</name>
    <dbReference type="NCBI Taxonomy" id="290397"/>
    <lineage>
        <taxon>Bacteria</taxon>
        <taxon>Pseudomonadati</taxon>
        <taxon>Myxococcota</taxon>
        <taxon>Myxococcia</taxon>
        <taxon>Myxococcales</taxon>
        <taxon>Cystobacterineae</taxon>
        <taxon>Anaeromyxobacteraceae</taxon>
        <taxon>Anaeromyxobacter</taxon>
    </lineage>
</organism>
<protein>
    <submittedName>
        <fullName evidence="2">Uncharacterized protein</fullName>
    </submittedName>
</protein>
<accession>Q2IQJ1</accession>
<evidence type="ECO:0000313" key="3">
    <source>
        <dbReference type="Proteomes" id="UP000001935"/>
    </source>
</evidence>
<feature type="compositionally biased region" description="Low complexity" evidence="1">
    <location>
        <begin position="131"/>
        <end position="141"/>
    </location>
</feature>
<dbReference type="KEGG" id="ade:Adeh_1300"/>
<evidence type="ECO:0000313" key="2">
    <source>
        <dbReference type="EMBL" id="ABC81074.1"/>
    </source>
</evidence>
<dbReference type="HOGENOM" id="CLU_1693588_0_0_7"/>
<dbReference type="OrthoDB" id="5509154at2"/>
<dbReference type="Proteomes" id="UP000001935">
    <property type="component" value="Chromosome"/>
</dbReference>
<feature type="region of interest" description="Disordered" evidence="1">
    <location>
        <begin position="122"/>
        <end position="141"/>
    </location>
</feature>
<evidence type="ECO:0000256" key="1">
    <source>
        <dbReference type="SAM" id="MobiDB-lite"/>
    </source>
</evidence>
<gene>
    <name evidence="2" type="ordered locus">Adeh_1300</name>
</gene>
<dbReference type="AlphaFoldDB" id="Q2IQJ1"/>
<reference evidence="2" key="1">
    <citation type="submission" date="2006-01" db="EMBL/GenBank/DDBJ databases">
        <title>Complete sequence of Anaeromyxobacter dehalogenans 2CP-C.</title>
        <authorList>
            <consortium name="US DOE Joint Genome Institute"/>
            <person name="Copeland A."/>
            <person name="Lucas S."/>
            <person name="Lapidus A."/>
            <person name="Barry K."/>
            <person name="Detter J.C."/>
            <person name="Glavina T."/>
            <person name="Hammon N."/>
            <person name="Israni S."/>
            <person name="Pitluck S."/>
            <person name="Brettin T."/>
            <person name="Bruce D."/>
            <person name="Han C."/>
            <person name="Tapia R."/>
            <person name="Gilna P."/>
            <person name="Kiss H."/>
            <person name="Schmutz J."/>
            <person name="Larimer F."/>
            <person name="Land M."/>
            <person name="Kyrpides N."/>
            <person name="Anderson I."/>
            <person name="Sanford R.A."/>
            <person name="Ritalahti K.M."/>
            <person name="Thomas H.S."/>
            <person name="Kirby J.R."/>
            <person name="Zhulin I.B."/>
            <person name="Loeffler F.E."/>
            <person name="Richardson P."/>
        </authorList>
    </citation>
    <scope>NUCLEOTIDE SEQUENCE</scope>
    <source>
        <strain evidence="2">2CP-C</strain>
    </source>
</reference>